<sequence length="416" mass="45495">MMKMNKVLTTITVVVTALNSYSQTNRLTGSPYSLFGLGVETSSNVGKNASLGGGGFAINDPSFINIRNPASFGTESTNSFVFDIGFLGELSTIENNTTEENRLASNFSSLAFSANIDEKSTLGLAVLPYSDVGYSLLGIESNIEGTFDQFNSNIFGTGALNTLNLQYGRTMFKGFRLGAKISYLFGSIEETEIVQTGLSGLTVEETSNYSGVQFGVGLQTDIGKLFSYGGTILFPTQLSGTQDRTVNKVLDLIQSPVESELDISLDRFELPLEFNNGILISPLKHLHLNFDHSFKAWSVTGQQDNIGDFVDQNIFSGGAEYSINPAGFKYIQRIQFRTGYYYDSGYLSVRGENISSSGFSLGLGFPFGRRSGSMINISYTNTNRGSTNTILVQENIHSVNININLKDIWFLKRKIN</sequence>
<dbReference type="SUPFAM" id="SSF56935">
    <property type="entry name" value="Porins"/>
    <property type="match status" value="1"/>
</dbReference>
<reference evidence="1 2" key="1">
    <citation type="submission" date="2018-03" db="EMBL/GenBank/DDBJ databases">
        <title>Genomic Encyclopedia of Archaeal and Bacterial Type Strains, Phase II (KMG-II): from individual species to whole genera.</title>
        <authorList>
            <person name="Goeker M."/>
        </authorList>
    </citation>
    <scope>NUCLEOTIDE SEQUENCE [LARGE SCALE GENOMIC DNA]</scope>
    <source>
        <strain evidence="1 2">DSM 25027</strain>
    </source>
</reference>
<evidence type="ECO:0000313" key="1">
    <source>
        <dbReference type="EMBL" id="PRX55396.1"/>
    </source>
</evidence>
<name>A0A2T0MD43_9FLAO</name>
<dbReference type="AlphaFoldDB" id="A0A2T0MD43"/>
<evidence type="ECO:0008006" key="3">
    <source>
        <dbReference type="Google" id="ProtNLM"/>
    </source>
</evidence>
<dbReference type="Proteomes" id="UP000237640">
    <property type="component" value="Unassembled WGS sequence"/>
</dbReference>
<proteinExistence type="predicted"/>
<protein>
    <recommendedName>
        <fullName evidence="3">Long-subunit fatty acid transport protein</fullName>
    </recommendedName>
</protein>
<dbReference type="Gene3D" id="2.40.160.60">
    <property type="entry name" value="Outer membrane protein transport protein (OMPP1/FadL/TodX)"/>
    <property type="match status" value="1"/>
</dbReference>
<gene>
    <name evidence="1" type="ORF">CLV81_3808</name>
</gene>
<keyword evidence="2" id="KW-1185">Reference proteome</keyword>
<comment type="caution">
    <text evidence="1">The sequence shown here is derived from an EMBL/GenBank/DDBJ whole genome shotgun (WGS) entry which is preliminary data.</text>
</comment>
<accession>A0A2T0MD43</accession>
<organism evidence="1 2">
    <name type="scientific">Flagellimonas meridianipacifica</name>
    <dbReference type="NCBI Taxonomy" id="1080225"/>
    <lineage>
        <taxon>Bacteria</taxon>
        <taxon>Pseudomonadati</taxon>
        <taxon>Bacteroidota</taxon>
        <taxon>Flavobacteriia</taxon>
        <taxon>Flavobacteriales</taxon>
        <taxon>Flavobacteriaceae</taxon>
        <taxon>Flagellimonas</taxon>
    </lineage>
</organism>
<dbReference type="EMBL" id="PVYX01000002">
    <property type="protein sequence ID" value="PRX55396.1"/>
    <property type="molecule type" value="Genomic_DNA"/>
</dbReference>
<evidence type="ECO:0000313" key="2">
    <source>
        <dbReference type="Proteomes" id="UP000237640"/>
    </source>
</evidence>